<evidence type="ECO:0000313" key="2">
    <source>
        <dbReference type="Proteomes" id="UP000317344"/>
    </source>
</evidence>
<name>A0A516X4H5_9ACTN</name>
<dbReference type="Proteomes" id="UP000317344">
    <property type="component" value="Chromosome"/>
</dbReference>
<dbReference type="RefSeq" id="WP_143909177.1">
    <property type="nucleotide sequence ID" value="NZ_CP041765.1"/>
</dbReference>
<evidence type="ECO:0000313" key="1">
    <source>
        <dbReference type="EMBL" id="QDQ97966.1"/>
    </source>
</evidence>
<dbReference type="AlphaFoldDB" id="A0A516X4H5"/>
<gene>
    <name evidence="1" type="ORF">FO059_12385</name>
</gene>
<sequence length="66" mass="7320">MQITGQTINRNGRNYRITWAAEPGHDGLTTAFGENNRGTELQFFLRVDTTGTITRHATLAGAWQNA</sequence>
<dbReference type="EMBL" id="CP041765">
    <property type="protein sequence ID" value="QDQ97966.1"/>
    <property type="molecule type" value="Genomic_DNA"/>
</dbReference>
<proteinExistence type="predicted"/>
<reference evidence="1 2" key="2">
    <citation type="submission" date="2019-07" db="EMBL/GenBank/DDBJ databases">
        <authorList>
            <person name="Huang Y."/>
        </authorList>
    </citation>
    <scope>NUCLEOTIDE SEQUENCE [LARGE SCALE GENOMIC DNA]</scope>
    <source>
        <strain evidence="1 2">HY188</strain>
    </source>
</reference>
<protein>
    <submittedName>
        <fullName evidence="1">Uncharacterized protein</fullName>
    </submittedName>
</protein>
<accession>A0A516X4H5</accession>
<keyword evidence="2" id="KW-1185">Reference proteome</keyword>
<organism evidence="1 2">
    <name type="scientific">Tomitella fengzijianii</name>
    <dbReference type="NCBI Taxonomy" id="2597660"/>
    <lineage>
        <taxon>Bacteria</taxon>
        <taxon>Bacillati</taxon>
        <taxon>Actinomycetota</taxon>
        <taxon>Actinomycetes</taxon>
        <taxon>Mycobacteriales</taxon>
        <taxon>Tomitella</taxon>
    </lineage>
</organism>
<dbReference type="KEGG" id="toy:FO059_12385"/>
<reference evidence="1 2" key="1">
    <citation type="submission" date="2019-07" db="EMBL/GenBank/DDBJ databases">
        <title>Tomitella cavernea sp. nov., an actinomycete isolated from soil.</title>
        <authorList>
            <person name="Cheng J."/>
        </authorList>
    </citation>
    <scope>NUCLEOTIDE SEQUENCE [LARGE SCALE GENOMIC DNA]</scope>
    <source>
        <strain evidence="1 2">HY188</strain>
    </source>
</reference>